<organism>
    <name type="scientific">Serpula lacrymans var. lacrymans (strain S7.9)</name>
    <name type="common">Dry rot fungus</name>
    <dbReference type="NCBI Taxonomy" id="578457"/>
    <lineage>
        <taxon>Eukaryota</taxon>
        <taxon>Fungi</taxon>
        <taxon>Dikarya</taxon>
        <taxon>Basidiomycota</taxon>
        <taxon>Agaricomycotina</taxon>
        <taxon>Agaricomycetes</taxon>
        <taxon>Agaricomycetidae</taxon>
        <taxon>Boletales</taxon>
        <taxon>Coniophorineae</taxon>
        <taxon>Serpulaceae</taxon>
        <taxon>Serpula</taxon>
    </lineage>
</organism>
<dbReference type="RefSeq" id="XP_007322027.1">
    <property type="nucleotide sequence ID" value="XM_007321965.1"/>
</dbReference>
<sequence>MPTALTRNCLTIRQQRCQQLDKTVKKILHQLIHCCRTVSDDDDDDDEDNLSIHSSASPSDQSISSR</sequence>
<dbReference type="EMBL" id="GL945439">
    <property type="protein sequence ID" value="EGO21070.1"/>
    <property type="molecule type" value="Genomic_DNA"/>
</dbReference>
<proteinExistence type="predicted"/>
<feature type="region of interest" description="Disordered" evidence="1">
    <location>
        <begin position="38"/>
        <end position="66"/>
    </location>
</feature>
<evidence type="ECO:0000313" key="2">
    <source>
        <dbReference type="EMBL" id="EGO21070.1"/>
    </source>
</evidence>
<dbReference type="GeneID" id="18820689"/>
<dbReference type="AlphaFoldDB" id="F8P6K4"/>
<dbReference type="HOGENOM" id="CLU_2892226_0_0_1"/>
<dbReference type="KEGG" id="sla:SERLADRAFT_475754"/>
<protein>
    <submittedName>
        <fullName evidence="2">Uncharacterized protein</fullName>
    </submittedName>
</protein>
<feature type="compositionally biased region" description="Acidic residues" evidence="1">
    <location>
        <begin position="40"/>
        <end position="49"/>
    </location>
</feature>
<gene>
    <name evidence="2" type="ORF">SERLADRAFT_475754</name>
</gene>
<name>F8P6K4_SERL9</name>
<feature type="compositionally biased region" description="Low complexity" evidence="1">
    <location>
        <begin position="51"/>
        <end position="66"/>
    </location>
</feature>
<evidence type="ECO:0000256" key="1">
    <source>
        <dbReference type="SAM" id="MobiDB-lite"/>
    </source>
</evidence>
<dbReference type="Proteomes" id="UP000008064">
    <property type="component" value="Unassembled WGS sequence"/>
</dbReference>
<reference evidence="2" key="1">
    <citation type="submission" date="2011-04" db="EMBL/GenBank/DDBJ databases">
        <title>Evolution of plant cell wall degrading machinery underlies the functional diversity of forest fungi.</title>
        <authorList>
            <consortium name="US DOE Joint Genome Institute (JGI-PGF)"/>
            <person name="Eastwood D.C."/>
            <person name="Floudas D."/>
            <person name="Binder M."/>
            <person name="Majcherczyk A."/>
            <person name="Schneider P."/>
            <person name="Aerts A."/>
            <person name="Asiegbu F.O."/>
            <person name="Baker S.E."/>
            <person name="Barry K."/>
            <person name="Bendiksby M."/>
            <person name="Blumentritt M."/>
            <person name="Coutinho P.M."/>
            <person name="Cullen D."/>
            <person name="Cullen D."/>
            <person name="Gathman A."/>
            <person name="Goodell B."/>
            <person name="Henrissat B."/>
            <person name="Ihrmark K."/>
            <person name="Kauserud H."/>
            <person name="Kohler A."/>
            <person name="LaButti K."/>
            <person name="Lapidus A."/>
            <person name="Lavin J.L."/>
            <person name="Lee Y.-H."/>
            <person name="Lindquist E."/>
            <person name="Lilly W."/>
            <person name="Lucas S."/>
            <person name="Morin E."/>
            <person name="Murat C."/>
            <person name="Oguiza J.A."/>
            <person name="Park J."/>
            <person name="Pisabarro A.G."/>
            <person name="Riley R."/>
            <person name="Rosling A."/>
            <person name="Salamov A."/>
            <person name="Schmidt O."/>
            <person name="Schmutz J."/>
            <person name="Skrede I."/>
            <person name="Stenlid J."/>
            <person name="Wiebenga A."/>
            <person name="Xie X."/>
            <person name="Kues U."/>
            <person name="Hibbett D.S."/>
            <person name="Hoffmeister D."/>
            <person name="Hogberg N."/>
            <person name="Martin F."/>
            <person name="Grigoriev I.V."/>
            <person name="Watkinson S.C."/>
        </authorList>
    </citation>
    <scope>NUCLEOTIDE SEQUENCE</scope>
    <source>
        <strain evidence="2">S7.9</strain>
    </source>
</reference>
<accession>F8P6K4</accession>